<proteinExistence type="predicted"/>
<reference evidence="1" key="1">
    <citation type="submission" date="2023-10" db="EMBL/GenBank/DDBJ databases">
        <authorList>
            <person name="Hackl T."/>
        </authorList>
    </citation>
    <scope>NUCLEOTIDE SEQUENCE</scope>
</reference>
<sequence>MDYYQKFVELEKDKVKDDAGVNNHWVFYSGDAGIIGKDTFVYEFNNGQHREGLKDNDKETMIYARYIYENVIASNDLKKIENDFPSDQKNKADLMDMAMLSFRGAQRAAQRGGIIRFVTSPSMSNADPKKFWTQWEAWILTNGNSKVEKILRYDVTMDKNDDPIFAEPREIWKKGDKALGVKPNYKTWTR</sequence>
<evidence type="ECO:0000313" key="1">
    <source>
        <dbReference type="EMBL" id="CAJ2506505.1"/>
    </source>
</evidence>
<comment type="caution">
    <text evidence="1">The sequence shown here is derived from an EMBL/GenBank/DDBJ whole genome shotgun (WGS) entry which is preliminary data.</text>
</comment>
<accession>A0AAI8VLG0</accession>
<name>A0AAI8VLG0_9PEZI</name>
<protein>
    <submittedName>
        <fullName evidence="1">Uu.00g006350.m01.CDS01</fullName>
    </submittedName>
</protein>
<dbReference type="Proteomes" id="UP001295740">
    <property type="component" value="Unassembled WGS sequence"/>
</dbReference>
<evidence type="ECO:0000313" key="2">
    <source>
        <dbReference type="Proteomes" id="UP001295740"/>
    </source>
</evidence>
<gene>
    <name evidence="1" type="ORF">KHLLAP_LOCUS6973</name>
</gene>
<dbReference type="AlphaFoldDB" id="A0AAI8VLG0"/>
<dbReference type="EMBL" id="CAUWAG010000008">
    <property type="protein sequence ID" value="CAJ2506505.1"/>
    <property type="molecule type" value="Genomic_DNA"/>
</dbReference>
<keyword evidence="2" id="KW-1185">Reference proteome</keyword>
<organism evidence="1 2">
    <name type="scientific">Anthostomella pinea</name>
    <dbReference type="NCBI Taxonomy" id="933095"/>
    <lineage>
        <taxon>Eukaryota</taxon>
        <taxon>Fungi</taxon>
        <taxon>Dikarya</taxon>
        <taxon>Ascomycota</taxon>
        <taxon>Pezizomycotina</taxon>
        <taxon>Sordariomycetes</taxon>
        <taxon>Xylariomycetidae</taxon>
        <taxon>Xylariales</taxon>
        <taxon>Xylariaceae</taxon>
        <taxon>Anthostomella</taxon>
    </lineage>
</organism>